<keyword evidence="1" id="KW-0067">ATP-binding</keyword>
<proteinExistence type="predicted"/>
<keyword evidence="1" id="KW-0547">Nucleotide-binding</keyword>
<reference evidence="1 2" key="1">
    <citation type="submission" date="2011-11" db="EMBL/GenBank/DDBJ databases">
        <title>Whole genome shotgun sequence of Gordonia araii NBRC 100433.</title>
        <authorList>
            <person name="Yoshida Y."/>
            <person name="Hosoyama A."/>
            <person name="Tsuchikane K."/>
            <person name="Katsumata H."/>
            <person name="Yamazaki S."/>
            <person name="Fujita N."/>
        </authorList>
    </citation>
    <scope>NUCLEOTIDE SEQUENCE [LARGE SCALE GENOMIC DNA]</scope>
    <source>
        <strain evidence="1 2">NBRC 100433</strain>
    </source>
</reference>
<gene>
    <name evidence="1" type="ORF">GOARA_008_00090</name>
</gene>
<dbReference type="Proteomes" id="UP000035088">
    <property type="component" value="Unassembled WGS sequence"/>
</dbReference>
<accession>G7GXI4</accession>
<dbReference type="GO" id="GO:0005524">
    <property type="term" value="F:ATP binding"/>
    <property type="evidence" value="ECO:0007669"/>
    <property type="project" value="UniProtKB-KW"/>
</dbReference>
<name>G7GXI4_9ACTN</name>
<organism evidence="1 2">
    <name type="scientific">Gordonia araii NBRC 100433</name>
    <dbReference type="NCBI Taxonomy" id="1073574"/>
    <lineage>
        <taxon>Bacteria</taxon>
        <taxon>Bacillati</taxon>
        <taxon>Actinomycetota</taxon>
        <taxon>Actinomycetes</taxon>
        <taxon>Mycobacteriales</taxon>
        <taxon>Gordoniaceae</taxon>
        <taxon>Gordonia</taxon>
    </lineage>
</organism>
<dbReference type="RefSeq" id="WP_007320389.1">
    <property type="nucleotide sequence ID" value="NZ_BAEE01000008.1"/>
</dbReference>
<comment type="caution">
    <text evidence="1">The sequence shown here is derived from an EMBL/GenBank/DDBJ whole genome shotgun (WGS) entry which is preliminary data.</text>
</comment>
<dbReference type="STRING" id="1073574.GOARA_008_00090"/>
<evidence type="ECO:0000313" key="2">
    <source>
        <dbReference type="Proteomes" id="UP000035088"/>
    </source>
</evidence>
<dbReference type="AlphaFoldDB" id="G7GXI4"/>
<keyword evidence="2" id="KW-1185">Reference proteome</keyword>
<sequence length="57" mass="6082">MPSEGPSTLFAVVRVFDEHGIVPDDIGLRHPTLDDVFLALTGQAAESDENETVEATA</sequence>
<dbReference type="EMBL" id="BAEE01000008">
    <property type="protein sequence ID" value="GAB08309.1"/>
    <property type="molecule type" value="Genomic_DNA"/>
</dbReference>
<evidence type="ECO:0000313" key="1">
    <source>
        <dbReference type="EMBL" id="GAB08309.1"/>
    </source>
</evidence>
<protein>
    <submittedName>
        <fullName evidence="1">Putative multidrug ABC transporter ATP-binding protein</fullName>
    </submittedName>
</protein>